<dbReference type="Proteomes" id="UP000016935">
    <property type="component" value="Unassembled WGS sequence"/>
</dbReference>
<dbReference type="InterPro" id="IPR052337">
    <property type="entry name" value="SAT4-like"/>
</dbReference>
<evidence type="ECO:0000313" key="8">
    <source>
        <dbReference type="EMBL" id="EOA83999.1"/>
    </source>
</evidence>
<feature type="transmembrane region" description="Helical" evidence="6">
    <location>
        <begin position="94"/>
        <end position="112"/>
    </location>
</feature>
<dbReference type="AlphaFoldDB" id="R0K321"/>
<dbReference type="RefSeq" id="XP_008028197.1">
    <property type="nucleotide sequence ID" value="XM_008030006.1"/>
</dbReference>
<evidence type="ECO:0000256" key="1">
    <source>
        <dbReference type="ARBA" id="ARBA00004141"/>
    </source>
</evidence>
<gene>
    <name evidence="8" type="ORF">SETTUDRAFT_66479</name>
</gene>
<feature type="non-terminal residue" evidence="8">
    <location>
        <position position="308"/>
    </location>
</feature>
<feature type="transmembrane region" description="Helical" evidence="6">
    <location>
        <begin position="214"/>
        <end position="239"/>
    </location>
</feature>
<keyword evidence="2 6" id="KW-0812">Transmembrane</keyword>
<accession>R0K321</accession>
<keyword evidence="9" id="KW-1185">Reference proteome</keyword>
<feature type="transmembrane region" description="Helical" evidence="6">
    <location>
        <begin position="180"/>
        <end position="202"/>
    </location>
</feature>
<dbReference type="PANTHER" id="PTHR33048:SF160">
    <property type="entry name" value="SAT4 FAMILY MEMBRANE PROTEIN"/>
    <property type="match status" value="1"/>
</dbReference>
<dbReference type="GO" id="GO:0016020">
    <property type="term" value="C:membrane"/>
    <property type="evidence" value="ECO:0007669"/>
    <property type="project" value="UniProtKB-SubCell"/>
</dbReference>
<evidence type="ECO:0000256" key="5">
    <source>
        <dbReference type="ARBA" id="ARBA00038359"/>
    </source>
</evidence>
<name>R0K321_EXST2</name>
<dbReference type="GeneID" id="19405323"/>
<sequence length="308" mass="35042">MVESRQPEALAIICSFAVVACLTVFLRVWSRYLGRNFAWDDYLILIAAVLFILDTTATWMYVILSGTGYHVYDVPKKSIHEQLVALHWNFTVQMIYHPLMGLIRASIIMFLFRMKDGRRRIRFLLYTVTWLNICYSVGSTIVNLVQCTPHAYAWSRPAMDKIDANGNLIPGGKCIEARTFILVSCGLSILMDLMIIPIPSIMVWNLQMHRRTKVLVVAVMSLGWIATGVSVGRFIVYYYRFAPSNKDRTWDIGIAISIAEPAVHIMTACAPATKCLFRYWFPQYGTDRKASYYHEGTGSGRRPSKLGS</sequence>
<reference evidence="8 9" key="1">
    <citation type="journal article" date="2012" name="PLoS Pathog.">
        <title>Diverse lifestyles and strategies of plant pathogenesis encoded in the genomes of eighteen Dothideomycetes fungi.</title>
        <authorList>
            <person name="Ohm R.A."/>
            <person name="Feau N."/>
            <person name="Henrissat B."/>
            <person name="Schoch C.L."/>
            <person name="Horwitz B.A."/>
            <person name="Barry K.W."/>
            <person name="Condon B.J."/>
            <person name="Copeland A.C."/>
            <person name="Dhillon B."/>
            <person name="Glaser F."/>
            <person name="Hesse C.N."/>
            <person name="Kosti I."/>
            <person name="LaButti K."/>
            <person name="Lindquist E.A."/>
            <person name="Lucas S."/>
            <person name="Salamov A.A."/>
            <person name="Bradshaw R.E."/>
            <person name="Ciuffetti L."/>
            <person name="Hamelin R.C."/>
            <person name="Kema G.H.J."/>
            <person name="Lawrence C."/>
            <person name="Scott J.A."/>
            <person name="Spatafora J.W."/>
            <person name="Turgeon B.G."/>
            <person name="de Wit P.J.G.M."/>
            <person name="Zhong S."/>
            <person name="Goodwin S.B."/>
            <person name="Grigoriev I.V."/>
        </authorList>
    </citation>
    <scope>NUCLEOTIDE SEQUENCE [LARGE SCALE GENOMIC DNA]</scope>
    <source>
        <strain evidence="9">28A</strain>
    </source>
</reference>
<dbReference type="Pfam" id="PF20684">
    <property type="entry name" value="Fung_rhodopsin"/>
    <property type="match status" value="1"/>
</dbReference>
<organism evidence="8 9">
    <name type="scientific">Exserohilum turcicum (strain 28A)</name>
    <name type="common">Northern leaf blight fungus</name>
    <name type="synonym">Setosphaeria turcica</name>
    <dbReference type="NCBI Taxonomy" id="671987"/>
    <lineage>
        <taxon>Eukaryota</taxon>
        <taxon>Fungi</taxon>
        <taxon>Dikarya</taxon>
        <taxon>Ascomycota</taxon>
        <taxon>Pezizomycotina</taxon>
        <taxon>Dothideomycetes</taxon>
        <taxon>Pleosporomycetidae</taxon>
        <taxon>Pleosporales</taxon>
        <taxon>Pleosporineae</taxon>
        <taxon>Pleosporaceae</taxon>
        <taxon>Exserohilum</taxon>
    </lineage>
</organism>
<protein>
    <recommendedName>
        <fullName evidence="7">Rhodopsin domain-containing protein</fullName>
    </recommendedName>
</protein>
<feature type="domain" description="Rhodopsin" evidence="7">
    <location>
        <begin position="26"/>
        <end position="278"/>
    </location>
</feature>
<evidence type="ECO:0000259" key="7">
    <source>
        <dbReference type="Pfam" id="PF20684"/>
    </source>
</evidence>
<comment type="subcellular location">
    <subcellularLocation>
        <location evidence="1">Membrane</location>
        <topology evidence="1">Multi-pass membrane protein</topology>
    </subcellularLocation>
</comment>
<dbReference type="InterPro" id="IPR049326">
    <property type="entry name" value="Rhodopsin_dom_fungi"/>
</dbReference>
<feature type="transmembrane region" description="Helical" evidence="6">
    <location>
        <begin position="6"/>
        <end position="30"/>
    </location>
</feature>
<feature type="transmembrane region" description="Helical" evidence="6">
    <location>
        <begin position="42"/>
        <end position="64"/>
    </location>
</feature>
<dbReference type="eggNOG" id="ENOG502SN0C">
    <property type="taxonomic scope" value="Eukaryota"/>
</dbReference>
<evidence type="ECO:0000313" key="9">
    <source>
        <dbReference type="Proteomes" id="UP000016935"/>
    </source>
</evidence>
<reference evidence="8 9" key="2">
    <citation type="journal article" date="2013" name="PLoS Genet.">
        <title>Comparative genome structure, secondary metabolite, and effector coding capacity across Cochliobolus pathogens.</title>
        <authorList>
            <person name="Condon B.J."/>
            <person name="Leng Y."/>
            <person name="Wu D."/>
            <person name="Bushley K.E."/>
            <person name="Ohm R.A."/>
            <person name="Otillar R."/>
            <person name="Martin J."/>
            <person name="Schackwitz W."/>
            <person name="Grimwood J."/>
            <person name="MohdZainudin N."/>
            <person name="Xue C."/>
            <person name="Wang R."/>
            <person name="Manning V.A."/>
            <person name="Dhillon B."/>
            <person name="Tu Z.J."/>
            <person name="Steffenson B.J."/>
            <person name="Salamov A."/>
            <person name="Sun H."/>
            <person name="Lowry S."/>
            <person name="LaButti K."/>
            <person name="Han J."/>
            <person name="Copeland A."/>
            <person name="Lindquist E."/>
            <person name="Barry K."/>
            <person name="Schmutz J."/>
            <person name="Baker S.E."/>
            <person name="Ciuffetti L.M."/>
            <person name="Grigoriev I.V."/>
            <person name="Zhong S."/>
            <person name="Turgeon B.G."/>
        </authorList>
    </citation>
    <scope>NUCLEOTIDE SEQUENCE [LARGE SCALE GENOMIC DNA]</scope>
    <source>
        <strain evidence="9">28A</strain>
    </source>
</reference>
<dbReference type="STRING" id="671987.R0K321"/>
<evidence type="ECO:0000256" key="6">
    <source>
        <dbReference type="SAM" id="Phobius"/>
    </source>
</evidence>
<proteinExistence type="inferred from homology"/>
<dbReference type="EMBL" id="KB908814">
    <property type="protein sequence ID" value="EOA83999.1"/>
    <property type="molecule type" value="Genomic_DNA"/>
</dbReference>
<keyword evidence="3 6" id="KW-1133">Transmembrane helix</keyword>
<comment type="similarity">
    <text evidence="5">Belongs to the SAT4 family.</text>
</comment>
<dbReference type="OrthoDB" id="5283415at2759"/>
<evidence type="ECO:0000256" key="4">
    <source>
        <dbReference type="ARBA" id="ARBA00023136"/>
    </source>
</evidence>
<keyword evidence="4 6" id="KW-0472">Membrane</keyword>
<dbReference type="HOGENOM" id="CLU_028200_3_1_1"/>
<dbReference type="PANTHER" id="PTHR33048">
    <property type="entry name" value="PTH11-LIKE INTEGRAL MEMBRANE PROTEIN (AFU_ORTHOLOGUE AFUA_5G11245)"/>
    <property type="match status" value="1"/>
</dbReference>
<dbReference type="PROSITE" id="PS51257">
    <property type="entry name" value="PROKAR_LIPOPROTEIN"/>
    <property type="match status" value="1"/>
</dbReference>
<evidence type="ECO:0000256" key="2">
    <source>
        <dbReference type="ARBA" id="ARBA00022692"/>
    </source>
</evidence>
<evidence type="ECO:0000256" key="3">
    <source>
        <dbReference type="ARBA" id="ARBA00022989"/>
    </source>
</evidence>